<name>A0A251TKG2_HELAN</name>
<protein>
    <submittedName>
        <fullName evidence="1">Uncharacterized protein</fullName>
    </submittedName>
</protein>
<accession>A0A251TKG2</accession>
<gene>
    <name evidence="1" type="ORF">HannXRQ_Chr10g0300191</name>
</gene>
<keyword evidence="2" id="KW-1185">Reference proteome</keyword>
<reference evidence="2" key="1">
    <citation type="journal article" date="2017" name="Nature">
        <title>The sunflower genome provides insights into oil metabolism, flowering and Asterid evolution.</title>
        <authorList>
            <person name="Badouin H."/>
            <person name="Gouzy J."/>
            <person name="Grassa C.J."/>
            <person name="Murat F."/>
            <person name="Staton S.E."/>
            <person name="Cottret L."/>
            <person name="Lelandais-Briere C."/>
            <person name="Owens G.L."/>
            <person name="Carrere S."/>
            <person name="Mayjonade B."/>
            <person name="Legrand L."/>
            <person name="Gill N."/>
            <person name="Kane N.C."/>
            <person name="Bowers J.E."/>
            <person name="Hubner S."/>
            <person name="Bellec A."/>
            <person name="Berard A."/>
            <person name="Berges H."/>
            <person name="Blanchet N."/>
            <person name="Boniface M.C."/>
            <person name="Brunel D."/>
            <person name="Catrice O."/>
            <person name="Chaidir N."/>
            <person name="Claudel C."/>
            <person name="Donnadieu C."/>
            <person name="Faraut T."/>
            <person name="Fievet G."/>
            <person name="Helmstetter N."/>
            <person name="King M."/>
            <person name="Knapp S.J."/>
            <person name="Lai Z."/>
            <person name="Le Paslier M.C."/>
            <person name="Lippi Y."/>
            <person name="Lorenzon L."/>
            <person name="Mandel J.R."/>
            <person name="Marage G."/>
            <person name="Marchand G."/>
            <person name="Marquand E."/>
            <person name="Bret-Mestries E."/>
            <person name="Morien E."/>
            <person name="Nambeesan S."/>
            <person name="Nguyen T."/>
            <person name="Pegot-Espagnet P."/>
            <person name="Pouilly N."/>
            <person name="Raftis F."/>
            <person name="Sallet E."/>
            <person name="Schiex T."/>
            <person name="Thomas J."/>
            <person name="Vandecasteele C."/>
            <person name="Vares D."/>
            <person name="Vear F."/>
            <person name="Vautrin S."/>
            <person name="Crespi M."/>
            <person name="Mangin B."/>
            <person name="Burke J.M."/>
            <person name="Salse J."/>
            <person name="Munos S."/>
            <person name="Vincourt P."/>
            <person name="Rieseberg L.H."/>
            <person name="Langlade N.B."/>
        </authorList>
    </citation>
    <scope>NUCLEOTIDE SEQUENCE [LARGE SCALE GENOMIC DNA]</scope>
    <source>
        <strain evidence="2">cv. SF193</strain>
    </source>
</reference>
<dbReference type="Proteomes" id="UP000215914">
    <property type="component" value="Chromosome 10"/>
</dbReference>
<dbReference type="InParanoid" id="A0A251TKG2"/>
<dbReference type="EMBL" id="CM007899">
    <property type="protein sequence ID" value="OTG11570.1"/>
    <property type="molecule type" value="Genomic_DNA"/>
</dbReference>
<proteinExistence type="predicted"/>
<evidence type="ECO:0000313" key="2">
    <source>
        <dbReference type="Proteomes" id="UP000215914"/>
    </source>
</evidence>
<sequence length="64" mass="7523">MYIMEVHHIKRGMLNQSKISLIDSRKACKLAERSVDRFPAIATGSETTNWLKNYMSTCLKQWKY</sequence>
<dbReference type="AlphaFoldDB" id="A0A251TKG2"/>
<evidence type="ECO:0000313" key="1">
    <source>
        <dbReference type="EMBL" id="OTG11570.1"/>
    </source>
</evidence>
<organism evidence="1 2">
    <name type="scientific">Helianthus annuus</name>
    <name type="common">Common sunflower</name>
    <dbReference type="NCBI Taxonomy" id="4232"/>
    <lineage>
        <taxon>Eukaryota</taxon>
        <taxon>Viridiplantae</taxon>
        <taxon>Streptophyta</taxon>
        <taxon>Embryophyta</taxon>
        <taxon>Tracheophyta</taxon>
        <taxon>Spermatophyta</taxon>
        <taxon>Magnoliopsida</taxon>
        <taxon>eudicotyledons</taxon>
        <taxon>Gunneridae</taxon>
        <taxon>Pentapetalae</taxon>
        <taxon>asterids</taxon>
        <taxon>campanulids</taxon>
        <taxon>Asterales</taxon>
        <taxon>Asteraceae</taxon>
        <taxon>Asteroideae</taxon>
        <taxon>Heliantheae alliance</taxon>
        <taxon>Heliantheae</taxon>
        <taxon>Helianthus</taxon>
    </lineage>
</organism>